<protein>
    <submittedName>
        <fullName evidence="1">Uncharacterized protein</fullName>
    </submittedName>
</protein>
<sequence length="94" mass="10604">ASSRFKIVTSKKQRTQDIQEFMHSRDFKSENKRPKTLCENHRERVHSQTLPLIRADDLRAGPSLVVFLAEIVGKVGSGKSALAVVRLNAFQNDV</sequence>
<feature type="non-terminal residue" evidence="1">
    <location>
        <position position="1"/>
    </location>
</feature>
<dbReference type="EMBL" id="JACVVK020000269">
    <property type="protein sequence ID" value="KAK7481039.1"/>
    <property type="molecule type" value="Genomic_DNA"/>
</dbReference>
<evidence type="ECO:0000313" key="1">
    <source>
        <dbReference type="EMBL" id="KAK7481039.1"/>
    </source>
</evidence>
<organism evidence="1 2">
    <name type="scientific">Batillaria attramentaria</name>
    <dbReference type="NCBI Taxonomy" id="370345"/>
    <lineage>
        <taxon>Eukaryota</taxon>
        <taxon>Metazoa</taxon>
        <taxon>Spiralia</taxon>
        <taxon>Lophotrochozoa</taxon>
        <taxon>Mollusca</taxon>
        <taxon>Gastropoda</taxon>
        <taxon>Caenogastropoda</taxon>
        <taxon>Sorbeoconcha</taxon>
        <taxon>Cerithioidea</taxon>
        <taxon>Batillariidae</taxon>
        <taxon>Batillaria</taxon>
    </lineage>
</organism>
<proteinExistence type="predicted"/>
<gene>
    <name evidence="1" type="ORF">BaRGS_00027758</name>
</gene>
<name>A0ABD0K1C4_9CAEN</name>
<accession>A0ABD0K1C4</accession>
<keyword evidence="2" id="KW-1185">Reference proteome</keyword>
<reference evidence="1 2" key="1">
    <citation type="journal article" date="2023" name="Sci. Data">
        <title>Genome assembly of the Korean intertidal mud-creeper Batillaria attramentaria.</title>
        <authorList>
            <person name="Patra A.K."/>
            <person name="Ho P.T."/>
            <person name="Jun S."/>
            <person name="Lee S.J."/>
            <person name="Kim Y."/>
            <person name="Won Y.J."/>
        </authorList>
    </citation>
    <scope>NUCLEOTIDE SEQUENCE [LARGE SCALE GENOMIC DNA]</scope>
    <source>
        <strain evidence="1">Wonlab-2016</strain>
    </source>
</reference>
<dbReference type="AlphaFoldDB" id="A0ABD0K1C4"/>
<evidence type="ECO:0000313" key="2">
    <source>
        <dbReference type="Proteomes" id="UP001519460"/>
    </source>
</evidence>
<comment type="caution">
    <text evidence="1">The sequence shown here is derived from an EMBL/GenBank/DDBJ whole genome shotgun (WGS) entry which is preliminary data.</text>
</comment>
<dbReference type="Proteomes" id="UP001519460">
    <property type="component" value="Unassembled WGS sequence"/>
</dbReference>